<dbReference type="Proteomes" id="UP000262524">
    <property type="component" value="Unassembled WGS sequence"/>
</dbReference>
<evidence type="ECO:0000313" key="1">
    <source>
        <dbReference type="EMBL" id="RGI81234.1"/>
    </source>
</evidence>
<protein>
    <submittedName>
        <fullName evidence="1">Uncharacterized protein</fullName>
    </submittedName>
</protein>
<reference evidence="1 2" key="1">
    <citation type="submission" date="2018-08" db="EMBL/GenBank/DDBJ databases">
        <title>A genome reference for cultivated species of the human gut microbiota.</title>
        <authorList>
            <person name="Zou Y."/>
            <person name="Xue W."/>
            <person name="Luo G."/>
        </authorList>
    </citation>
    <scope>NUCLEOTIDE SEQUENCE [LARGE SCALE GENOMIC DNA]</scope>
    <source>
        <strain evidence="1 2">TM10-1AC</strain>
    </source>
</reference>
<dbReference type="EMBL" id="QSOE01000115">
    <property type="protein sequence ID" value="RGI81234.1"/>
    <property type="molecule type" value="Genomic_DNA"/>
</dbReference>
<gene>
    <name evidence="1" type="ORF">DXD91_12895</name>
</gene>
<name>A0A374NBW7_9FIRM</name>
<accession>A0A374NBW7</accession>
<comment type="caution">
    <text evidence="1">The sequence shown here is derived from an EMBL/GenBank/DDBJ whole genome shotgun (WGS) entry which is preliminary data.</text>
</comment>
<organism evidence="1 2">
    <name type="scientific">Anaerobutyricum hallii</name>
    <dbReference type="NCBI Taxonomy" id="39488"/>
    <lineage>
        <taxon>Bacteria</taxon>
        <taxon>Bacillati</taxon>
        <taxon>Bacillota</taxon>
        <taxon>Clostridia</taxon>
        <taxon>Lachnospirales</taxon>
        <taxon>Lachnospiraceae</taxon>
        <taxon>Anaerobutyricum</taxon>
    </lineage>
</organism>
<dbReference type="RefSeq" id="WP_117983391.1">
    <property type="nucleotide sequence ID" value="NZ_JBGKNB010000010.1"/>
</dbReference>
<evidence type="ECO:0000313" key="2">
    <source>
        <dbReference type="Proteomes" id="UP000262524"/>
    </source>
</evidence>
<dbReference type="AlphaFoldDB" id="A0A374NBW7"/>
<proteinExistence type="predicted"/>
<sequence>MNDMYLKNRMEKLEYAGLNWLEVQRKLISQEYQIELLRIKAAKYRACILENTGLAEKLDNQKKENENAYDGVAGATFRTLEDMHTAGFLTDREYEECKFI</sequence>